<dbReference type="EMBL" id="KZ303562">
    <property type="protein sequence ID" value="PIA12871.1"/>
    <property type="molecule type" value="Genomic_DNA"/>
</dbReference>
<evidence type="ECO:0000313" key="4">
    <source>
        <dbReference type="Proteomes" id="UP000242474"/>
    </source>
</evidence>
<gene>
    <name evidence="3" type="ORF">COEREDRAFT_12093</name>
</gene>
<feature type="signal peptide" evidence="2">
    <location>
        <begin position="1"/>
        <end position="23"/>
    </location>
</feature>
<evidence type="ECO:0000313" key="3">
    <source>
        <dbReference type="EMBL" id="PIA12871.1"/>
    </source>
</evidence>
<reference evidence="3 4" key="1">
    <citation type="journal article" date="2015" name="Genome Biol. Evol.">
        <title>Phylogenomic analyses indicate that early fungi evolved digesting cell walls of algal ancestors of land plants.</title>
        <authorList>
            <person name="Chang Y."/>
            <person name="Wang S."/>
            <person name="Sekimoto S."/>
            <person name="Aerts A.L."/>
            <person name="Choi C."/>
            <person name="Clum A."/>
            <person name="LaButti K.M."/>
            <person name="Lindquist E.A."/>
            <person name="Yee Ngan C."/>
            <person name="Ohm R.A."/>
            <person name="Salamov A.A."/>
            <person name="Grigoriev I.V."/>
            <person name="Spatafora J.W."/>
            <person name="Berbee M.L."/>
        </authorList>
    </citation>
    <scope>NUCLEOTIDE SEQUENCE [LARGE SCALE GENOMIC DNA]</scope>
    <source>
        <strain evidence="3 4">NRRL 1564</strain>
    </source>
</reference>
<keyword evidence="4" id="KW-1185">Reference proteome</keyword>
<protein>
    <recommendedName>
        <fullName evidence="5">FAS1 domain-containing protein</fullName>
    </recommendedName>
</protein>
<proteinExistence type="predicted"/>
<dbReference type="OrthoDB" id="10604427at2759"/>
<dbReference type="AlphaFoldDB" id="A0A2G5B1K2"/>
<feature type="compositionally biased region" description="Basic and acidic residues" evidence="1">
    <location>
        <begin position="334"/>
        <end position="373"/>
    </location>
</feature>
<dbReference type="Proteomes" id="UP000242474">
    <property type="component" value="Unassembled WGS sequence"/>
</dbReference>
<sequence length="388" mass="41786">MPWLVKSLIPLGYVLNYIHFVAAQLPPTIAAASSVNYMYNPNDNTSAVTVNETTAEDLAFTNFLNENTAVTVTALPETLQQGLNEIATVTSVVDATTTETVHVTPQVGNNGNVNMIVVGDNSQYADPVVETVTSTQYVEHLVNGPTVTSYVFATMTATAYAPPNVLVVPVTNALFWTKTVTKHVTAVVSQPIMTTAPPLLTPLFTQMSMTVTATTSVATTEIITTTASAMQPSPLPTIDNNSMTDKDNENDDFEKPSPSKSSPPAPKPTTKSEPTTTKKKTDQATSKTSSTHTTKSKEKDDSENNKSSTSINLGNVVNIPLPIGTKTTSHTPTHKPETPKTDKPDKGENQDKPDKDEKLPEKKDDGDNDEYSRTHIRIRPGGFDVLPP</sequence>
<feature type="chain" id="PRO_5013767722" description="FAS1 domain-containing protein" evidence="2">
    <location>
        <begin position="24"/>
        <end position="388"/>
    </location>
</feature>
<keyword evidence="2" id="KW-0732">Signal</keyword>
<feature type="compositionally biased region" description="Polar residues" evidence="1">
    <location>
        <begin position="305"/>
        <end position="315"/>
    </location>
</feature>
<feature type="region of interest" description="Disordered" evidence="1">
    <location>
        <begin position="225"/>
        <end position="388"/>
    </location>
</feature>
<organism evidence="3 4">
    <name type="scientific">Coemansia reversa (strain ATCC 12441 / NRRL 1564)</name>
    <dbReference type="NCBI Taxonomy" id="763665"/>
    <lineage>
        <taxon>Eukaryota</taxon>
        <taxon>Fungi</taxon>
        <taxon>Fungi incertae sedis</taxon>
        <taxon>Zoopagomycota</taxon>
        <taxon>Kickxellomycotina</taxon>
        <taxon>Kickxellomycetes</taxon>
        <taxon>Kickxellales</taxon>
        <taxon>Kickxellaceae</taxon>
        <taxon>Coemansia</taxon>
    </lineage>
</organism>
<evidence type="ECO:0008006" key="5">
    <source>
        <dbReference type="Google" id="ProtNLM"/>
    </source>
</evidence>
<evidence type="ECO:0000256" key="2">
    <source>
        <dbReference type="SAM" id="SignalP"/>
    </source>
</evidence>
<evidence type="ECO:0000256" key="1">
    <source>
        <dbReference type="SAM" id="MobiDB-lite"/>
    </source>
</evidence>
<feature type="compositionally biased region" description="Basic and acidic residues" evidence="1">
    <location>
        <begin position="295"/>
        <end position="304"/>
    </location>
</feature>
<accession>A0A2G5B1K2</accession>
<name>A0A2G5B1K2_COERN</name>